<dbReference type="KEGG" id="cva:CVAR_0834"/>
<evidence type="ECO:0000256" key="1">
    <source>
        <dbReference type="SAM" id="MobiDB-lite"/>
    </source>
</evidence>
<evidence type="ECO:0000259" key="2">
    <source>
        <dbReference type="Pfam" id="PF22525"/>
    </source>
</evidence>
<name>G0HB63_CORVD</name>
<accession>G0HB63</accession>
<dbReference type="Pfam" id="PF22525">
    <property type="entry name" value="H2TH_5"/>
    <property type="match status" value="1"/>
</dbReference>
<feature type="region of interest" description="Disordered" evidence="1">
    <location>
        <begin position="66"/>
        <end position="104"/>
    </location>
</feature>
<dbReference type="eggNOG" id="COG0099">
    <property type="taxonomic scope" value="Bacteria"/>
</dbReference>
<protein>
    <recommendedName>
        <fullName evidence="2">Integration host factor-like helix-two turn-helix domain-containing protein</fullName>
    </recommendedName>
</protein>
<sequence>MHDPHGWAQDADGTKHLSGAGRTPVTPVRHRCQPPGRQIRPPWRVSGGKLFTTRGAETSVTVYRRELHPTHHTTARQKVSANKRSRSDPCNRHQATGSTVHRLPGYDTPWPPNHPQPQEEHVALPTLTPGQRKAALDAAHATRTARAQIKRNLKAGTLDPAQVLCSRGDKNIGGITVVQFIAALPRYGRARAKNICTELGIDPGKHLRALGDIQAFRLAHRITPTNKEN</sequence>
<dbReference type="Gene3D" id="1.10.8.50">
    <property type="match status" value="1"/>
</dbReference>
<evidence type="ECO:0000313" key="4">
    <source>
        <dbReference type="Proteomes" id="UP000006659"/>
    </source>
</evidence>
<reference evidence="3 4" key="1">
    <citation type="journal article" date="2011" name="BMC Genomics">
        <title>Complete genome sequence of Corynebacterium variabile DSM 44702 isolated from the surface of smear-ripened cheeses and insights into cheese ripening and flavor generation.</title>
        <authorList>
            <person name="Schroeder J."/>
            <person name="Maus I."/>
            <person name="Trost E."/>
            <person name="Tauch A."/>
        </authorList>
    </citation>
    <scope>NUCLEOTIDE SEQUENCE [LARGE SCALE GENOMIC DNA]</scope>
    <source>
        <strain evidence="4">DSM 44702 / JCM 12073 / NCIMB 30131</strain>
    </source>
</reference>
<proteinExistence type="predicted"/>
<dbReference type="Proteomes" id="UP000006659">
    <property type="component" value="Chromosome"/>
</dbReference>
<feature type="domain" description="Integration host factor-like helix-two turn-helix" evidence="2">
    <location>
        <begin position="162"/>
        <end position="220"/>
    </location>
</feature>
<dbReference type="EMBL" id="CP002917">
    <property type="protein sequence ID" value="AEK36188.1"/>
    <property type="molecule type" value="Genomic_DNA"/>
</dbReference>
<dbReference type="STRING" id="858619.CVAR_0834"/>
<dbReference type="AlphaFoldDB" id="G0HB63"/>
<feature type="region of interest" description="Disordered" evidence="1">
    <location>
        <begin position="1"/>
        <end position="52"/>
    </location>
</feature>
<organism evidence="3 4">
    <name type="scientific">Corynebacterium variabile (strain DSM 44702 / CIP 107183 / JCM 12073 / NCIMB 30131)</name>
    <name type="common">Corynebacterium mooreparkense</name>
    <dbReference type="NCBI Taxonomy" id="858619"/>
    <lineage>
        <taxon>Bacteria</taxon>
        <taxon>Bacillati</taxon>
        <taxon>Actinomycetota</taxon>
        <taxon>Actinomycetes</taxon>
        <taxon>Mycobacteriales</taxon>
        <taxon>Corynebacteriaceae</taxon>
        <taxon>Corynebacterium</taxon>
    </lineage>
</organism>
<gene>
    <name evidence="3" type="ordered locus">CVAR_0834</name>
</gene>
<dbReference type="HOGENOM" id="CLU_1208133_0_0_11"/>
<dbReference type="InterPro" id="IPR047806">
    <property type="entry name" value="IHF_actinobact"/>
</dbReference>
<evidence type="ECO:0000313" key="3">
    <source>
        <dbReference type="EMBL" id="AEK36188.1"/>
    </source>
</evidence>
<dbReference type="NCBIfam" id="NF041260">
    <property type="entry name" value="actino_IHF"/>
    <property type="match status" value="1"/>
</dbReference>
<dbReference type="InterPro" id="IPR055201">
    <property type="entry name" value="IHF-like_H2TH"/>
</dbReference>